<dbReference type="Gene3D" id="3.10.129.10">
    <property type="entry name" value="Hotdog Thioesterase"/>
    <property type="match status" value="1"/>
</dbReference>
<organism evidence="3 4">
    <name type="scientific">Phaeovibrio sulfidiphilus</name>
    <dbReference type="NCBI Taxonomy" id="1220600"/>
    <lineage>
        <taxon>Bacteria</taxon>
        <taxon>Pseudomonadati</taxon>
        <taxon>Pseudomonadota</taxon>
        <taxon>Alphaproteobacteria</taxon>
        <taxon>Rhodospirillales</taxon>
        <taxon>Rhodospirillaceae</taxon>
        <taxon>Phaeovibrio</taxon>
    </lineage>
</organism>
<dbReference type="AlphaFoldDB" id="A0A8J6YNJ3"/>
<proteinExistence type="predicted"/>
<dbReference type="InterPro" id="IPR029069">
    <property type="entry name" value="HotDog_dom_sf"/>
</dbReference>
<feature type="domain" description="Peroxisomal multifunctional enzyme type 2-like N-terminal" evidence="2">
    <location>
        <begin position="18"/>
        <end position="143"/>
    </location>
</feature>
<dbReference type="InterPro" id="IPR054357">
    <property type="entry name" value="MFE-2_N"/>
</dbReference>
<dbReference type="RefSeq" id="WP_192533075.1">
    <property type="nucleotide sequence ID" value="NZ_JACZHT010000001.1"/>
</dbReference>
<protein>
    <submittedName>
        <fullName evidence="3">MaoC family dehydratase N-terminal domain-containing protein</fullName>
    </submittedName>
</protein>
<feature type="domain" description="MaoC-like" evidence="1">
    <location>
        <begin position="162"/>
        <end position="263"/>
    </location>
</feature>
<evidence type="ECO:0000313" key="3">
    <source>
        <dbReference type="EMBL" id="MBE1236202.1"/>
    </source>
</evidence>
<dbReference type="SUPFAM" id="SSF54637">
    <property type="entry name" value="Thioesterase/thiol ester dehydrase-isomerase"/>
    <property type="match status" value="2"/>
</dbReference>
<evidence type="ECO:0000259" key="1">
    <source>
        <dbReference type="Pfam" id="PF01575"/>
    </source>
</evidence>
<sequence length="280" mass="30472">MDYKALMAFPIPEVVQTWTPRDAMFYALSVGVGRGRYERELDYVYEGRGPSVLPSYCVDLGHPGFWLANPETTVDATGVLHAAEGFTLHAPLPASGTVRSTTRIQDVVDRGPDRGAFIYTRKEVRCAESGRLLATVDRTVLLRRDGGYAGPSGTVRPALPLPEGEPDRVTENAVRPEQALLYRMNGDSNPLHADPEVAARAGFDGPILHGLCTFGMACSEVLFALADGDAARLRGFQARFSAPVFPGETLRFEIWKSGAVRVSSVERDQVVLSHAQAQLI</sequence>
<dbReference type="PANTHER" id="PTHR13078">
    <property type="entry name" value="PEROXISOMAL MULTIFUNCTIONAL ENZYME TYPE 2-RELATED"/>
    <property type="match status" value="1"/>
</dbReference>
<evidence type="ECO:0000259" key="2">
    <source>
        <dbReference type="Pfam" id="PF22622"/>
    </source>
</evidence>
<dbReference type="Proteomes" id="UP000631034">
    <property type="component" value="Unassembled WGS sequence"/>
</dbReference>
<keyword evidence="4" id="KW-1185">Reference proteome</keyword>
<dbReference type="CDD" id="cd03448">
    <property type="entry name" value="HDE_HSD"/>
    <property type="match status" value="1"/>
</dbReference>
<gene>
    <name evidence="3" type="ORF">IHV25_00835</name>
</gene>
<dbReference type="GO" id="GO:0044594">
    <property type="term" value="F:17-beta-hydroxysteroid dehydrogenase (NAD+) activity"/>
    <property type="evidence" value="ECO:0007669"/>
    <property type="project" value="TreeGrafter"/>
</dbReference>
<dbReference type="Pfam" id="PF22622">
    <property type="entry name" value="MFE-2_hydrat-2_N"/>
    <property type="match status" value="1"/>
</dbReference>
<dbReference type="GO" id="GO:0003857">
    <property type="term" value="F:(3S)-3-hydroxyacyl-CoA dehydrogenase (NAD+) activity"/>
    <property type="evidence" value="ECO:0007669"/>
    <property type="project" value="TreeGrafter"/>
</dbReference>
<comment type="caution">
    <text evidence="3">The sequence shown here is derived from an EMBL/GenBank/DDBJ whole genome shotgun (WGS) entry which is preliminary data.</text>
</comment>
<dbReference type="Pfam" id="PF01575">
    <property type="entry name" value="MaoC_dehydratas"/>
    <property type="match status" value="1"/>
</dbReference>
<accession>A0A8J6YNJ3</accession>
<dbReference type="PANTHER" id="PTHR13078:SF56">
    <property type="entry name" value="PEROXISOMAL MULTIFUNCTIONAL ENZYME TYPE 2"/>
    <property type="match status" value="1"/>
</dbReference>
<reference evidence="3" key="1">
    <citation type="submission" date="2020-10" db="EMBL/GenBank/DDBJ databases">
        <title>Genome sequence of the unusual species of purple photosynthetic bacteria, Phaeovibrio sulfidiphilus DSM 23193, type strain.</title>
        <authorList>
            <person name="Kyndt J.A."/>
            <person name="Meyer T.E."/>
        </authorList>
    </citation>
    <scope>NUCLEOTIDE SEQUENCE</scope>
    <source>
        <strain evidence="3">DSM 23193</strain>
    </source>
</reference>
<dbReference type="InterPro" id="IPR002539">
    <property type="entry name" value="MaoC-like_dom"/>
</dbReference>
<dbReference type="GO" id="GO:0004300">
    <property type="term" value="F:enoyl-CoA hydratase activity"/>
    <property type="evidence" value="ECO:0007669"/>
    <property type="project" value="TreeGrafter"/>
</dbReference>
<dbReference type="GO" id="GO:0006635">
    <property type="term" value="P:fatty acid beta-oxidation"/>
    <property type="evidence" value="ECO:0007669"/>
    <property type="project" value="TreeGrafter"/>
</dbReference>
<dbReference type="EMBL" id="JACZHT010000001">
    <property type="protein sequence ID" value="MBE1236202.1"/>
    <property type="molecule type" value="Genomic_DNA"/>
</dbReference>
<name>A0A8J6YNJ3_9PROT</name>
<evidence type="ECO:0000313" key="4">
    <source>
        <dbReference type="Proteomes" id="UP000631034"/>
    </source>
</evidence>